<evidence type="ECO:0000313" key="13">
    <source>
        <dbReference type="Proteomes" id="UP000030671"/>
    </source>
</evidence>
<dbReference type="KEGG" id="hir:HETIRDRAFT_439594"/>
<keyword evidence="9" id="KW-0234">DNA repair</keyword>
<dbReference type="InterPro" id="IPR005135">
    <property type="entry name" value="Endo/exonuclease/phosphatase"/>
</dbReference>
<evidence type="ECO:0000256" key="3">
    <source>
        <dbReference type="ARBA" id="ARBA00004322"/>
    </source>
</evidence>
<gene>
    <name evidence="12" type="ORF">HETIRDRAFT_439594</name>
</gene>
<evidence type="ECO:0000256" key="7">
    <source>
        <dbReference type="ARBA" id="ARBA00022801"/>
    </source>
</evidence>
<dbReference type="GO" id="GO:0003697">
    <property type="term" value="F:single-stranded DNA binding"/>
    <property type="evidence" value="ECO:0007669"/>
    <property type="project" value="TreeGrafter"/>
</dbReference>
<dbReference type="GO" id="GO:0070260">
    <property type="term" value="F:5'-tyrosyl-DNA phosphodiesterase activity"/>
    <property type="evidence" value="ECO:0007669"/>
    <property type="project" value="TreeGrafter"/>
</dbReference>
<dbReference type="Gene3D" id="3.60.10.10">
    <property type="entry name" value="Endonuclease/exonuclease/phosphatase"/>
    <property type="match status" value="1"/>
</dbReference>
<name>W4KB29_HETIT</name>
<dbReference type="GO" id="GO:0046872">
    <property type="term" value="F:metal ion binding"/>
    <property type="evidence" value="ECO:0007669"/>
    <property type="project" value="UniProtKB-KW"/>
</dbReference>
<dbReference type="Proteomes" id="UP000030671">
    <property type="component" value="Unassembled WGS sequence"/>
</dbReference>
<organism evidence="12 13">
    <name type="scientific">Heterobasidion irregulare (strain TC 32-1)</name>
    <dbReference type="NCBI Taxonomy" id="747525"/>
    <lineage>
        <taxon>Eukaryota</taxon>
        <taxon>Fungi</taxon>
        <taxon>Dikarya</taxon>
        <taxon>Basidiomycota</taxon>
        <taxon>Agaricomycotina</taxon>
        <taxon>Agaricomycetes</taxon>
        <taxon>Russulales</taxon>
        <taxon>Bondarzewiaceae</taxon>
        <taxon>Heterobasidion</taxon>
        <taxon>Heterobasidion annosum species complex</taxon>
    </lineage>
</organism>
<evidence type="ECO:0000313" key="12">
    <source>
        <dbReference type="EMBL" id="ETW83042.1"/>
    </source>
</evidence>
<evidence type="ECO:0000256" key="4">
    <source>
        <dbReference type="ARBA" id="ARBA00022722"/>
    </source>
</evidence>
<dbReference type="HOGENOM" id="CLU_042307_0_0_1"/>
<dbReference type="SUPFAM" id="SSF56219">
    <property type="entry name" value="DNase I-like"/>
    <property type="match status" value="1"/>
</dbReference>
<dbReference type="InParanoid" id="W4KB29"/>
<evidence type="ECO:0000256" key="2">
    <source>
        <dbReference type="ARBA" id="ARBA00001946"/>
    </source>
</evidence>
<dbReference type="eggNOG" id="ENOG502S394">
    <property type="taxonomic scope" value="Eukaryota"/>
</dbReference>
<keyword evidence="6" id="KW-0227">DNA damage</keyword>
<dbReference type="GO" id="GO:0005737">
    <property type="term" value="C:cytoplasm"/>
    <property type="evidence" value="ECO:0007669"/>
    <property type="project" value="TreeGrafter"/>
</dbReference>
<sequence length="311" mass="34804">MTDILRNIPIVRWSQRADSWVLAKNRPDAYLPMSITLLTWNIQHDVPNAWERHQAAMTYIQHKAFGCYDGRAPRPGVIMLQEVGADAFNALLEHAWVRTHFVVMPPGPQYWPYGARYGVVTLVPRHMSISAATSVEFGGSRMGRNMLMVDVWVNMSLDALGCEPKIIRIANTHLESLPGGVIWRAGQLRTVAQWLKDFQVKGGVVCGDMNALVPADEKFVAMNGLVDAWEKSSAHVAAVGDGDMEENDGTTWGFQPRSDFKPARLDKMLYAEKRAYELERPWAVGVGLKTKSGQWVSDHYGLMSILRVLGL</sequence>
<dbReference type="AlphaFoldDB" id="W4KB29"/>
<proteinExistence type="predicted"/>
<comment type="cofactor">
    <cofactor evidence="2">
        <name>Mg(2+)</name>
        <dbReference type="ChEBI" id="CHEBI:18420"/>
    </cofactor>
</comment>
<reference evidence="12 13" key="1">
    <citation type="journal article" date="2012" name="New Phytol.">
        <title>Insight into trade-off between wood decay and parasitism from the genome of a fungal forest pathogen.</title>
        <authorList>
            <person name="Olson A."/>
            <person name="Aerts A."/>
            <person name="Asiegbu F."/>
            <person name="Belbahri L."/>
            <person name="Bouzid O."/>
            <person name="Broberg A."/>
            <person name="Canback B."/>
            <person name="Coutinho P.M."/>
            <person name="Cullen D."/>
            <person name="Dalman K."/>
            <person name="Deflorio G."/>
            <person name="van Diepen L.T."/>
            <person name="Dunand C."/>
            <person name="Duplessis S."/>
            <person name="Durling M."/>
            <person name="Gonthier P."/>
            <person name="Grimwood J."/>
            <person name="Fossdal C.G."/>
            <person name="Hansson D."/>
            <person name="Henrissat B."/>
            <person name="Hietala A."/>
            <person name="Himmelstrand K."/>
            <person name="Hoffmeister D."/>
            <person name="Hogberg N."/>
            <person name="James T.Y."/>
            <person name="Karlsson M."/>
            <person name="Kohler A."/>
            <person name="Kues U."/>
            <person name="Lee Y.H."/>
            <person name="Lin Y.C."/>
            <person name="Lind M."/>
            <person name="Lindquist E."/>
            <person name="Lombard V."/>
            <person name="Lucas S."/>
            <person name="Lunden K."/>
            <person name="Morin E."/>
            <person name="Murat C."/>
            <person name="Park J."/>
            <person name="Raffaello T."/>
            <person name="Rouze P."/>
            <person name="Salamov A."/>
            <person name="Schmutz J."/>
            <person name="Solheim H."/>
            <person name="Stahlberg J."/>
            <person name="Velez H."/>
            <person name="de Vries R.P."/>
            <person name="Wiebenga A."/>
            <person name="Woodward S."/>
            <person name="Yakovlev I."/>
            <person name="Garbelotto M."/>
            <person name="Martin F."/>
            <person name="Grigoriev I.V."/>
            <person name="Stenlid J."/>
        </authorList>
    </citation>
    <scope>NUCLEOTIDE SEQUENCE [LARGE SCALE GENOMIC DNA]</scope>
    <source>
        <strain evidence="12 13">TC 32-1</strain>
    </source>
</reference>
<dbReference type="RefSeq" id="XP_009545327.1">
    <property type="nucleotide sequence ID" value="XM_009547032.1"/>
</dbReference>
<evidence type="ECO:0000256" key="6">
    <source>
        <dbReference type="ARBA" id="ARBA00022763"/>
    </source>
</evidence>
<comment type="cofactor">
    <cofactor evidence="1">
        <name>Mn(2+)</name>
        <dbReference type="ChEBI" id="CHEBI:29035"/>
    </cofactor>
</comment>
<evidence type="ECO:0000256" key="9">
    <source>
        <dbReference type="ARBA" id="ARBA00023204"/>
    </source>
</evidence>
<comment type="subcellular location">
    <subcellularLocation>
        <location evidence="3">Nucleus</location>
        <location evidence="3">PML body</location>
    </subcellularLocation>
</comment>
<evidence type="ECO:0000256" key="1">
    <source>
        <dbReference type="ARBA" id="ARBA00001936"/>
    </source>
</evidence>
<evidence type="ECO:0000259" key="11">
    <source>
        <dbReference type="Pfam" id="PF03372"/>
    </source>
</evidence>
<dbReference type="InterPro" id="IPR051547">
    <property type="entry name" value="TDP2-like"/>
</dbReference>
<dbReference type="PANTHER" id="PTHR15822">
    <property type="entry name" value="TRAF AND TNF RECEPTOR-ASSOCIATED PROTEIN"/>
    <property type="match status" value="1"/>
</dbReference>
<keyword evidence="5" id="KW-0479">Metal-binding</keyword>
<evidence type="ECO:0000256" key="5">
    <source>
        <dbReference type="ARBA" id="ARBA00022723"/>
    </source>
</evidence>
<keyword evidence="8" id="KW-0460">Magnesium</keyword>
<dbReference type="EMBL" id="KI925457">
    <property type="protein sequence ID" value="ETW83042.1"/>
    <property type="molecule type" value="Genomic_DNA"/>
</dbReference>
<dbReference type="PANTHER" id="PTHR15822:SF4">
    <property type="entry name" value="TYROSYL-DNA PHOSPHODIESTERASE 2"/>
    <property type="match status" value="1"/>
</dbReference>
<evidence type="ECO:0000256" key="8">
    <source>
        <dbReference type="ARBA" id="ARBA00022842"/>
    </source>
</evidence>
<accession>W4KB29</accession>
<dbReference type="InterPro" id="IPR036691">
    <property type="entry name" value="Endo/exonu/phosph_ase_sf"/>
</dbReference>
<keyword evidence="10" id="KW-0539">Nucleus</keyword>
<dbReference type="OrthoDB" id="9975959at2759"/>
<keyword evidence="4" id="KW-0540">Nuclease</keyword>
<keyword evidence="13" id="KW-1185">Reference proteome</keyword>
<evidence type="ECO:0000256" key="10">
    <source>
        <dbReference type="ARBA" id="ARBA00023242"/>
    </source>
</evidence>
<dbReference type="STRING" id="747525.W4KB29"/>
<dbReference type="GO" id="GO:0004518">
    <property type="term" value="F:nuclease activity"/>
    <property type="evidence" value="ECO:0007669"/>
    <property type="project" value="UniProtKB-KW"/>
</dbReference>
<protein>
    <recommendedName>
        <fullName evidence="11">Endonuclease/exonuclease/phosphatase domain-containing protein</fullName>
    </recommendedName>
</protein>
<dbReference type="GO" id="GO:0006302">
    <property type="term" value="P:double-strand break repair"/>
    <property type="evidence" value="ECO:0007669"/>
    <property type="project" value="TreeGrafter"/>
</dbReference>
<keyword evidence="7" id="KW-0378">Hydrolase</keyword>
<feature type="domain" description="Endonuclease/exonuclease/phosphatase" evidence="11">
    <location>
        <begin position="38"/>
        <end position="299"/>
    </location>
</feature>
<dbReference type="Pfam" id="PF03372">
    <property type="entry name" value="Exo_endo_phos"/>
    <property type="match status" value="1"/>
</dbReference>
<dbReference type="GeneID" id="20675167"/>